<keyword evidence="1" id="KW-0812">Transmembrane</keyword>
<accession>A0ABY3YLU9</accession>
<evidence type="ECO:0000313" key="2">
    <source>
        <dbReference type="EMBL" id="UNY98590.1"/>
    </source>
</evidence>
<sequence>MKTVYKTILAGIGATLFIDFWKFIASFFEIRSRGVLFLGRWLAYIIEGQFSHHTIVQTPSAENERFYGLFGHYFIGVIFSFLLPLLYGSKWFSKPTLLPSIMVGLVSLLPAVFIMQPLFGFGIVFSKIPDSSQHLLKVFIIHLIYAIGLYLIAIALKRIKLFNP</sequence>
<dbReference type="RefSeq" id="WP_242936996.1">
    <property type="nucleotide sequence ID" value="NZ_CP094326.1"/>
</dbReference>
<keyword evidence="3" id="KW-1185">Reference proteome</keyword>
<name>A0ABY3YLU9_9FLAO</name>
<dbReference type="InterPro" id="IPR021329">
    <property type="entry name" value="DUF2938"/>
</dbReference>
<feature type="transmembrane region" description="Helical" evidence="1">
    <location>
        <begin position="66"/>
        <end position="88"/>
    </location>
</feature>
<reference evidence="2 3" key="1">
    <citation type="journal article" date="2018" name="Int. J. Syst. Evol. Microbiol.">
        <title>Zhouia spongiae sp. nov., isolated from a marine sponge.</title>
        <authorList>
            <person name="Zhuang L."/>
            <person name="Lin B."/>
            <person name="Qin F."/>
            <person name="Luo L."/>
        </authorList>
    </citation>
    <scope>NUCLEOTIDE SEQUENCE [LARGE SCALE GENOMIC DNA]</scope>
    <source>
        <strain evidence="2 3">HN-Y44</strain>
    </source>
</reference>
<proteinExistence type="predicted"/>
<evidence type="ECO:0000256" key="1">
    <source>
        <dbReference type="SAM" id="Phobius"/>
    </source>
</evidence>
<dbReference type="EMBL" id="CP094326">
    <property type="protein sequence ID" value="UNY98590.1"/>
    <property type="molecule type" value="Genomic_DNA"/>
</dbReference>
<dbReference type="Pfam" id="PF11158">
    <property type="entry name" value="DUF2938"/>
    <property type="match status" value="1"/>
</dbReference>
<keyword evidence="1" id="KW-1133">Transmembrane helix</keyword>
<evidence type="ECO:0000313" key="3">
    <source>
        <dbReference type="Proteomes" id="UP000829476"/>
    </source>
</evidence>
<organism evidence="2 3">
    <name type="scientific">Zhouia spongiae</name>
    <dbReference type="NCBI Taxonomy" id="2202721"/>
    <lineage>
        <taxon>Bacteria</taxon>
        <taxon>Pseudomonadati</taxon>
        <taxon>Bacteroidota</taxon>
        <taxon>Flavobacteriia</taxon>
        <taxon>Flavobacteriales</taxon>
        <taxon>Flavobacteriaceae</taxon>
        <taxon>Zhouia</taxon>
    </lineage>
</organism>
<keyword evidence="1" id="KW-0472">Membrane</keyword>
<gene>
    <name evidence="2" type="ORF">MQE36_16105</name>
</gene>
<protein>
    <submittedName>
        <fullName evidence="2">DUF2938 domain-containing protein</fullName>
    </submittedName>
</protein>
<feature type="transmembrane region" description="Helical" evidence="1">
    <location>
        <begin position="100"/>
        <end position="123"/>
    </location>
</feature>
<dbReference type="Proteomes" id="UP000829476">
    <property type="component" value="Chromosome"/>
</dbReference>
<feature type="transmembrane region" description="Helical" evidence="1">
    <location>
        <begin position="135"/>
        <end position="156"/>
    </location>
</feature>